<name>A0ABZ0W7X6_9BACT</name>
<protein>
    <submittedName>
        <fullName evidence="7">RNA polymerase sigma-70 factor</fullName>
    </submittedName>
</protein>
<dbReference type="InterPro" id="IPR013324">
    <property type="entry name" value="RNA_pol_sigma_r3/r4-like"/>
</dbReference>
<dbReference type="SUPFAM" id="SSF88946">
    <property type="entry name" value="Sigma2 domain of RNA polymerase sigma factors"/>
    <property type="match status" value="1"/>
</dbReference>
<dbReference type="PANTHER" id="PTHR43133:SF46">
    <property type="entry name" value="RNA POLYMERASE SIGMA-70 FACTOR ECF SUBFAMILY"/>
    <property type="match status" value="1"/>
</dbReference>
<feature type="domain" description="RNA polymerase sigma-70 region 2" evidence="5">
    <location>
        <begin position="29"/>
        <end position="92"/>
    </location>
</feature>
<comment type="similarity">
    <text evidence="1">Belongs to the sigma-70 factor family. ECF subfamily.</text>
</comment>
<proteinExistence type="inferred from homology"/>
<dbReference type="InterPro" id="IPR036388">
    <property type="entry name" value="WH-like_DNA-bd_sf"/>
</dbReference>
<evidence type="ECO:0000256" key="1">
    <source>
        <dbReference type="ARBA" id="ARBA00010641"/>
    </source>
</evidence>
<dbReference type="InterPro" id="IPR013249">
    <property type="entry name" value="RNA_pol_sigma70_r4_t2"/>
</dbReference>
<dbReference type="EMBL" id="CP139960">
    <property type="protein sequence ID" value="WQD39256.1"/>
    <property type="molecule type" value="Genomic_DNA"/>
</dbReference>
<dbReference type="RefSeq" id="WP_114792793.1">
    <property type="nucleotide sequence ID" value="NZ_CP139960.1"/>
</dbReference>
<keyword evidence="3" id="KW-0731">Sigma factor</keyword>
<evidence type="ECO:0000256" key="4">
    <source>
        <dbReference type="ARBA" id="ARBA00023163"/>
    </source>
</evidence>
<dbReference type="NCBIfam" id="TIGR02985">
    <property type="entry name" value="Sig70_bacteroi1"/>
    <property type="match status" value="1"/>
</dbReference>
<evidence type="ECO:0000259" key="5">
    <source>
        <dbReference type="Pfam" id="PF04542"/>
    </source>
</evidence>
<dbReference type="InterPro" id="IPR007627">
    <property type="entry name" value="RNA_pol_sigma70_r2"/>
</dbReference>
<keyword evidence="2" id="KW-0805">Transcription regulation</keyword>
<dbReference type="Proteomes" id="UP001325680">
    <property type="component" value="Chromosome"/>
</dbReference>
<reference evidence="7 8" key="1">
    <citation type="submission" date="2023-12" db="EMBL/GenBank/DDBJ databases">
        <title>Genome sequencing and assembly of bacterial species from a model synthetic community.</title>
        <authorList>
            <person name="Hogle S.L."/>
        </authorList>
    </citation>
    <scope>NUCLEOTIDE SEQUENCE [LARGE SCALE GENOMIC DNA]</scope>
    <source>
        <strain evidence="7 8">HAMBI_3031</strain>
    </source>
</reference>
<keyword evidence="4" id="KW-0804">Transcription</keyword>
<gene>
    <name evidence="7" type="ORF">U0035_03710</name>
</gene>
<dbReference type="PANTHER" id="PTHR43133">
    <property type="entry name" value="RNA POLYMERASE ECF-TYPE SIGMA FACTO"/>
    <property type="match status" value="1"/>
</dbReference>
<evidence type="ECO:0000313" key="7">
    <source>
        <dbReference type="EMBL" id="WQD39256.1"/>
    </source>
</evidence>
<evidence type="ECO:0000256" key="2">
    <source>
        <dbReference type="ARBA" id="ARBA00023015"/>
    </source>
</evidence>
<dbReference type="SUPFAM" id="SSF88659">
    <property type="entry name" value="Sigma3 and sigma4 domains of RNA polymerase sigma factors"/>
    <property type="match status" value="1"/>
</dbReference>
<accession>A0ABZ0W7X6</accession>
<evidence type="ECO:0000259" key="6">
    <source>
        <dbReference type="Pfam" id="PF08281"/>
    </source>
</evidence>
<feature type="domain" description="RNA polymerase sigma factor 70 region 4 type 2" evidence="6">
    <location>
        <begin position="123"/>
        <end position="175"/>
    </location>
</feature>
<organism evidence="7 8">
    <name type="scientific">Niabella yanshanensis</name>
    <dbReference type="NCBI Taxonomy" id="577386"/>
    <lineage>
        <taxon>Bacteria</taxon>
        <taxon>Pseudomonadati</taxon>
        <taxon>Bacteroidota</taxon>
        <taxon>Chitinophagia</taxon>
        <taxon>Chitinophagales</taxon>
        <taxon>Chitinophagaceae</taxon>
        <taxon>Niabella</taxon>
    </lineage>
</organism>
<dbReference type="InterPro" id="IPR014327">
    <property type="entry name" value="RNA_pol_sigma70_bacteroid"/>
</dbReference>
<dbReference type="InterPro" id="IPR013325">
    <property type="entry name" value="RNA_pol_sigma_r2"/>
</dbReference>
<dbReference type="Pfam" id="PF08281">
    <property type="entry name" value="Sigma70_r4_2"/>
    <property type="match status" value="1"/>
</dbReference>
<dbReference type="Gene3D" id="1.10.10.10">
    <property type="entry name" value="Winged helix-like DNA-binding domain superfamily/Winged helix DNA-binding domain"/>
    <property type="match status" value="1"/>
</dbReference>
<dbReference type="NCBIfam" id="TIGR02937">
    <property type="entry name" value="sigma70-ECF"/>
    <property type="match status" value="1"/>
</dbReference>
<evidence type="ECO:0000313" key="8">
    <source>
        <dbReference type="Proteomes" id="UP001325680"/>
    </source>
</evidence>
<sequence length="187" mass="21605">MIDSQQIASLKTSVSRESDEVAYKQLFYYFHPLLRRFAFNLLGNTEVADEIVSDVLLKLWIMRGKMDLVQDLKLYLFKATKNACLNYLKSATHRNSQLTGQIGEEDAVHNFTESEYSCSEIQQIIADAVNQLPPKCQMVFRLIKEYGLSYAQVKEVLEISQNTIETHMKLALRKLKSAIDRYQNTQK</sequence>
<evidence type="ECO:0000256" key="3">
    <source>
        <dbReference type="ARBA" id="ARBA00023082"/>
    </source>
</evidence>
<dbReference type="InterPro" id="IPR014284">
    <property type="entry name" value="RNA_pol_sigma-70_dom"/>
</dbReference>
<dbReference type="CDD" id="cd06171">
    <property type="entry name" value="Sigma70_r4"/>
    <property type="match status" value="1"/>
</dbReference>
<keyword evidence="8" id="KW-1185">Reference proteome</keyword>
<dbReference type="Pfam" id="PF04542">
    <property type="entry name" value="Sigma70_r2"/>
    <property type="match status" value="1"/>
</dbReference>
<dbReference type="Gene3D" id="1.10.1740.10">
    <property type="match status" value="1"/>
</dbReference>
<dbReference type="InterPro" id="IPR039425">
    <property type="entry name" value="RNA_pol_sigma-70-like"/>
</dbReference>